<evidence type="ECO:0000313" key="2">
    <source>
        <dbReference type="Proteomes" id="UP001443914"/>
    </source>
</evidence>
<accession>A0AAW1HNE0</accession>
<proteinExistence type="predicted"/>
<organism evidence="1 2">
    <name type="scientific">Saponaria officinalis</name>
    <name type="common">Common soapwort</name>
    <name type="synonym">Lychnis saponaria</name>
    <dbReference type="NCBI Taxonomy" id="3572"/>
    <lineage>
        <taxon>Eukaryota</taxon>
        <taxon>Viridiplantae</taxon>
        <taxon>Streptophyta</taxon>
        <taxon>Embryophyta</taxon>
        <taxon>Tracheophyta</taxon>
        <taxon>Spermatophyta</taxon>
        <taxon>Magnoliopsida</taxon>
        <taxon>eudicotyledons</taxon>
        <taxon>Gunneridae</taxon>
        <taxon>Pentapetalae</taxon>
        <taxon>Caryophyllales</taxon>
        <taxon>Caryophyllaceae</taxon>
        <taxon>Caryophylleae</taxon>
        <taxon>Saponaria</taxon>
    </lineage>
</organism>
<reference evidence="1" key="1">
    <citation type="submission" date="2024-03" db="EMBL/GenBank/DDBJ databases">
        <title>WGS assembly of Saponaria officinalis var. Norfolk2.</title>
        <authorList>
            <person name="Jenkins J."/>
            <person name="Shu S."/>
            <person name="Grimwood J."/>
            <person name="Barry K."/>
            <person name="Goodstein D."/>
            <person name="Schmutz J."/>
            <person name="Leebens-Mack J."/>
            <person name="Osbourn A."/>
        </authorList>
    </citation>
    <scope>NUCLEOTIDE SEQUENCE [LARGE SCALE GENOMIC DNA]</scope>
    <source>
        <strain evidence="1">JIC</strain>
    </source>
</reference>
<comment type="caution">
    <text evidence="1">The sequence shown here is derived from an EMBL/GenBank/DDBJ whole genome shotgun (WGS) entry which is preliminary data.</text>
</comment>
<protein>
    <recommendedName>
        <fullName evidence="3">Reverse transcriptase zinc-binding domain-containing protein</fullName>
    </recommendedName>
</protein>
<evidence type="ECO:0000313" key="1">
    <source>
        <dbReference type="EMBL" id="KAK9677314.1"/>
    </source>
</evidence>
<dbReference type="EMBL" id="JBDFQZ010000011">
    <property type="protein sequence ID" value="KAK9677314.1"/>
    <property type="molecule type" value="Genomic_DNA"/>
</dbReference>
<sequence>MSAWFFFVNCCFLCKNDVESHEHLFFKCPFIGQLWRIMMLWARCNRRPSSLSRELEWMLRHCSGKCVASRLYRMMFVAVIYHGWMERNNRVFRNMECQPLSICRKIQFELACRLYSFSSGHVLGL</sequence>
<gene>
    <name evidence="1" type="ORF">RND81_11G135800</name>
</gene>
<name>A0AAW1HNE0_SAPOF</name>
<keyword evidence="2" id="KW-1185">Reference proteome</keyword>
<dbReference type="Proteomes" id="UP001443914">
    <property type="component" value="Unassembled WGS sequence"/>
</dbReference>
<evidence type="ECO:0008006" key="3">
    <source>
        <dbReference type="Google" id="ProtNLM"/>
    </source>
</evidence>
<dbReference type="AlphaFoldDB" id="A0AAW1HNE0"/>